<evidence type="ECO:0000313" key="5">
    <source>
        <dbReference type="EMBL" id="RVT88853.1"/>
    </source>
</evidence>
<dbReference type="CDD" id="cd01949">
    <property type="entry name" value="GGDEF"/>
    <property type="match status" value="1"/>
</dbReference>
<sequence>MGVAAVRRRPAFLDLRRLQGRIVALFLGLLLVIQVANFGFVRYALDRQAERTLDGELDVGRGILTILLQQRAARKSAAVELLAQDYGFRSALGQGLTRDEDLATLRDALDNHGKRIGADLAAYFDVGGRMLAAEGAAIGLQVLKFASDEGNDLQLTVIEGQLYQLVQVPVRAPLVIGHVVMGFKLDRDLLEQLLTLTNVGSLIQLRGSGSVAPPLVVEDAQLAFLQQTDGSGVDRDALNLLDADEGRLRARWVTLLPANASAGTPEVRALLWVPYRLTLRSFKDLQLALIGLNVLGILAFAVGAVLTARRVSRPIQALARSAERLGEGDYEGPVTASSDLSEVQELAQSLEHMRLGIRDREREVQRLAFWDPLTGLPNRVQFLQRLQPLQPTGLLMLNLDRFKHVNDVLGRDVGDQLLQQVTQRLQGCVGDEALLARVGGDEFAIAVPGGEEAPAMDLARRVLEAFEDPMCLGAQTVDVGAAIGIALALRHAREPEGLVSRAEQAMHAAKRTQAGVKVYDDSLDDRSRASLGLLSELRQAVEHHELRLYLQPKLNLRSQRVEGAEALVRWQHPVRGLVPPGLFIPFAEQTGFIRELSRWMLIESLRFAVQARAQGEVLRISVNLSTRDLLDADLPGKIQAWLAAEGGDPSLLCLEITESAIMDDPARALATAKDLAQQGFKLSIDDFGTGYSSLAYLKQLPVRELKIDQSFVFGMEADEGDREIVRSTINLAHNLKKSVVAEGIETQGALDLLAAMGCDEAQGYFIAKPMPADQFLAWARARAQG</sequence>
<name>A0A437LU87_9BURK</name>
<dbReference type="InterPro" id="IPR029787">
    <property type="entry name" value="Nucleotide_cyclase"/>
</dbReference>
<proteinExistence type="predicted"/>
<dbReference type="InterPro" id="IPR003660">
    <property type="entry name" value="HAMP_dom"/>
</dbReference>
<dbReference type="PROSITE" id="PS50885">
    <property type="entry name" value="HAMP"/>
    <property type="match status" value="1"/>
</dbReference>
<keyword evidence="1" id="KW-0812">Transmembrane</keyword>
<dbReference type="CDD" id="cd01948">
    <property type="entry name" value="EAL"/>
    <property type="match status" value="1"/>
</dbReference>
<dbReference type="PROSITE" id="PS50887">
    <property type="entry name" value="GGDEF"/>
    <property type="match status" value="1"/>
</dbReference>
<dbReference type="GO" id="GO:0016020">
    <property type="term" value="C:membrane"/>
    <property type="evidence" value="ECO:0007669"/>
    <property type="project" value="InterPro"/>
</dbReference>
<feature type="domain" description="HAMP" evidence="3">
    <location>
        <begin position="309"/>
        <end position="362"/>
    </location>
</feature>
<dbReference type="InterPro" id="IPR000160">
    <property type="entry name" value="GGDEF_dom"/>
</dbReference>
<dbReference type="InterPro" id="IPR001633">
    <property type="entry name" value="EAL_dom"/>
</dbReference>
<organism evidence="5 6">
    <name type="scientific">Inhella crocodyli</name>
    <dbReference type="NCBI Taxonomy" id="2499851"/>
    <lineage>
        <taxon>Bacteria</taxon>
        <taxon>Pseudomonadati</taxon>
        <taxon>Pseudomonadota</taxon>
        <taxon>Betaproteobacteria</taxon>
        <taxon>Burkholderiales</taxon>
        <taxon>Sphaerotilaceae</taxon>
        <taxon>Inhella</taxon>
    </lineage>
</organism>
<dbReference type="SMART" id="SM00052">
    <property type="entry name" value="EAL"/>
    <property type="match status" value="1"/>
</dbReference>
<dbReference type="NCBIfam" id="TIGR00254">
    <property type="entry name" value="GGDEF"/>
    <property type="match status" value="1"/>
</dbReference>
<dbReference type="SUPFAM" id="SSF55073">
    <property type="entry name" value="Nucleotide cyclase"/>
    <property type="match status" value="1"/>
</dbReference>
<comment type="caution">
    <text evidence="5">The sequence shown here is derived from an EMBL/GenBank/DDBJ whole genome shotgun (WGS) entry which is preliminary data.</text>
</comment>
<evidence type="ECO:0000313" key="6">
    <source>
        <dbReference type="Proteomes" id="UP000288587"/>
    </source>
</evidence>
<evidence type="ECO:0000256" key="1">
    <source>
        <dbReference type="SAM" id="Phobius"/>
    </source>
</evidence>
<reference evidence="5 6" key="1">
    <citation type="submission" date="2019-01" db="EMBL/GenBank/DDBJ databases">
        <authorList>
            <person name="Chen W.-M."/>
        </authorList>
    </citation>
    <scope>NUCLEOTIDE SEQUENCE [LARGE SCALE GENOMIC DNA]</scope>
    <source>
        <strain evidence="5 6">CCP-18</strain>
    </source>
</reference>
<dbReference type="SMART" id="SM00267">
    <property type="entry name" value="GGDEF"/>
    <property type="match status" value="1"/>
</dbReference>
<feature type="domain" description="EAL" evidence="2">
    <location>
        <begin position="530"/>
        <end position="783"/>
    </location>
</feature>
<dbReference type="SMART" id="SM00304">
    <property type="entry name" value="HAMP"/>
    <property type="match status" value="1"/>
</dbReference>
<dbReference type="InterPro" id="IPR043128">
    <property type="entry name" value="Rev_trsase/Diguanyl_cyclase"/>
</dbReference>
<feature type="domain" description="GGDEF" evidence="4">
    <location>
        <begin position="390"/>
        <end position="521"/>
    </location>
</feature>
<feature type="transmembrane region" description="Helical" evidence="1">
    <location>
        <begin position="285"/>
        <end position="306"/>
    </location>
</feature>
<dbReference type="InterPro" id="IPR035919">
    <property type="entry name" value="EAL_sf"/>
</dbReference>
<dbReference type="OrthoDB" id="9813903at2"/>
<dbReference type="Gene3D" id="3.20.20.450">
    <property type="entry name" value="EAL domain"/>
    <property type="match status" value="1"/>
</dbReference>
<dbReference type="InterPro" id="IPR050706">
    <property type="entry name" value="Cyclic-di-GMP_PDE-like"/>
</dbReference>
<keyword evidence="1" id="KW-1133">Transmembrane helix</keyword>
<dbReference type="SUPFAM" id="SSF141868">
    <property type="entry name" value="EAL domain-like"/>
    <property type="match status" value="1"/>
</dbReference>
<dbReference type="Proteomes" id="UP000288587">
    <property type="component" value="Unassembled WGS sequence"/>
</dbReference>
<protein>
    <submittedName>
        <fullName evidence="5">EAL domain-containing protein</fullName>
    </submittedName>
</protein>
<dbReference type="Gene3D" id="6.10.340.10">
    <property type="match status" value="1"/>
</dbReference>
<dbReference type="Pfam" id="PF14827">
    <property type="entry name" value="dCache_3"/>
    <property type="match status" value="1"/>
</dbReference>
<dbReference type="CDD" id="cd06225">
    <property type="entry name" value="HAMP"/>
    <property type="match status" value="1"/>
</dbReference>
<dbReference type="GO" id="GO:0071111">
    <property type="term" value="F:cyclic-guanylate-specific phosphodiesterase activity"/>
    <property type="evidence" value="ECO:0007669"/>
    <property type="project" value="InterPro"/>
</dbReference>
<dbReference type="GO" id="GO:0007165">
    <property type="term" value="P:signal transduction"/>
    <property type="evidence" value="ECO:0007669"/>
    <property type="project" value="InterPro"/>
</dbReference>
<evidence type="ECO:0000259" key="4">
    <source>
        <dbReference type="PROSITE" id="PS50887"/>
    </source>
</evidence>
<dbReference type="Pfam" id="PF00990">
    <property type="entry name" value="GGDEF"/>
    <property type="match status" value="1"/>
</dbReference>
<evidence type="ECO:0000259" key="3">
    <source>
        <dbReference type="PROSITE" id="PS50885"/>
    </source>
</evidence>
<dbReference type="Pfam" id="PF00563">
    <property type="entry name" value="EAL"/>
    <property type="match status" value="1"/>
</dbReference>
<gene>
    <name evidence="5" type="ORF">EOD73_07765</name>
</gene>
<keyword evidence="6" id="KW-1185">Reference proteome</keyword>
<dbReference type="PANTHER" id="PTHR33121">
    <property type="entry name" value="CYCLIC DI-GMP PHOSPHODIESTERASE PDEF"/>
    <property type="match status" value="1"/>
</dbReference>
<keyword evidence="1" id="KW-0472">Membrane</keyword>
<evidence type="ECO:0000259" key="2">
    <source>
        <dbReference type="PROSITE" id="PS50883"/>
    </source>
</evidence>
<dbReference type="EMBL" id="SACM01000001">
    <property type="protein sequence ID" value="RVT88853.1"/>
    <property type="molecule type" value="Genomic_DNA"/>
</dbReference>
<dbReference type="Gene3D" id="3.30.70.270">
    <property type="match status" value="1"/>
</dbReference>
<dbReference type="PROSITE" id="PS50883">
    <property type="entry name" value="EAL"/>
    <property type="match status" value="1"/>
</dbReference>
<accession>A0A437LU87</accession>
<dbReference type="PANTHER" id="PTHR33121:SF71">
    <property type="entry name" value="OXYGEN SENSOR PROTEIN DOSP"/>
    <property type="match status" value="1"/>
</dbReference>
<dbReference type="AlphaFoldDB" id="A0A437LU87"/>
<dbReference type="InterPro" id="IPR029150">
    <property type="entry name" value="dCache_3"/>
</dbReference>
<dbReference type="SUPFAM" id="SSF158472">
    <property type="entry name" value="HAMP domain-like"/>
    <property type="match status" value="1"/>
</dbReference>
<feature type="transmembrane region" description="Helical" evidence="1">
    <location>
        <begin position="22"/>
        <end position="45"/>
    </location>
</feature>
<dbReference type="Pfam" id="PF00672">
    <property type="entry name" value="HAMP"/>
    <property type="match status" value="1"/>
</dbReference>